<protein>
    <submittedName>
        <fullName evidence="1">Uncharacterized protein</fullName>
    </submittedName>
</protein>
<keyword evidence="2" id="KW-1185">Reference proteome</keyword>
<evidence type="ECO:0000313" key="1">
    <source>
        <dbReference type="EMBL" id="KAA3682455.1"/>
    </source>
</evidence>
<reference evidence="1 2" key="1">
    <citation type="journal article" date="2019" name="Gigascience">
        <title>Whole-genome sequence of the oriental lung fluke Paragonimus westermani.</title>
        <authorList>
            <person name="Oey H."/>
            <person name="Zakrzewski M."/>
            <person name="Narain K."/>
            <person name="Devi K.R."/>
            <person name="Agatsuma T."/>
            <person name="Nawaratna S."/>
            <person name="Gobert G.N."/>
            <person name="Jones M.K."/>
            <person name="Ragan M.A."/>
            <person name="McManus D.P."/>
            <person name="Krause L."/>
        </authorList>
    </citation>
    <scope>NUCLEOTIDE SEQUENCE [LARGE SCALE GENOMIC DNA]</scope>
    <source>
        <strain evidence="1 2">IND2009</strain>
    </source>
</reference>
<dbReference type="EMBL" id="QNGE01000011">
    <property type="protein sequence ID" value="KAA3682455.1"/>
    <property type="molecule type" value="Genomic_DNA"/>
</dbReference>
<dbReference type="Proteomes" id="UP000324629">
    <property type="component" value="Unassembled WGS sequence"/>
</dbReference>
<sequence length="88" mass="8855">MFTYSANRTGLRSSLPRRLCLEVVGAGVGVAGVLTTAGGSGAGTLSAATGGMADGSSVNAGFSLSTETTSRLPFRLTVKVFVSLARTR</sequence>
<name>A0A5J4P3C5_9TREM</name>
<evidence type="ECO:0000313" key="2">
    <source>
        <dbReference type="Proteomes" id="UP000324629"/>
    </source>
</evidence>
<organism evidence="1 2">
    <name type="scientific">Paragonimus westermani</name>
    <dbReference type="NCBI Taxonomy" id="34504"/>
    <lineage>
        <taxon>Eukaryota</taxon>
        <taxon>Metazoa</taxon>
        <taxon>Spiralia</taxon>
        <taxon>Lophotrochozoa</taxon>
        <taxon>Platyhelminthes</taxon>
        <taxon>Trematoda</taxon>
        <taxon>Digenea</taxon>
        <taxon>Plagiorchiida</taxon>
        <taxon>Troglotremata</taxon>
        <taxon>Troglotrematidae</taxon>
        <taxon>Paragonimus</taxon>
    </lineage>
</organism>
<proteinExistence type="predicted"/>
<accession>A0A5J4P3C5</accession>
<gene>
    <name evidence="1" type="ORF">DEA37_0012367</name>
</gene>
<dbReference type="AlphaFoldDB" id="A0A5J4P3C5"/>
<comment type="caution">
    <text evidence="1">The sequence shown here is derived from an EMBL/GenBank/DDBJ whole genome shotgun (WGS) entry which is preliminary data.</text>
</comment>